<dbReference type="OrthoDB" id="6431021at2759"/>
<dbReference type="Proteomes" id="UP000499080">
    <property type="component" value="Unassembled WGS sequence"/>
</dbReference>
<proteinExistence type="predicted"/>
<keyword evidence="3" id="KW-1185">Reference proteome</keyword>
<dbReference type="Pfam" id="PF00651">
    <property type="entry name" value="BTB"/>
    <property type="match status" value="1"/>
</dbReference>
<dbReference type="EMBL" id="BGPR01152924">
    <property type="protein sequence ID" value="GBL65491.1"/>
    <property type="molecule type" value="Genomic_DNA"/>
</dbReference>
<dbReference type="InterPro" id="IPR000210">
    <property type="entry name" value="BTB/POZ_dom"/>
</dbReference>
<reference evidence="2 3" key="1">
    <citation type="journal article" date="2019" name="Sci. Rep.">
        <title>Orb-weaving spider Araneus ventricosus genome elucidates the spidroin gene catalogue.</title>
        <authorList>
            <person name="Kono N."/>
            <person name="Nakamura H."/>
            <person name="Ohtoshi R."/>
            <person name="Moran D.A.P."/>
            <person name="Shinohara A."/>
            <person name="Yoshida Y."/>
            <person name="Fujiwara M."/>
            <person name="Mori M."/>
            <person name="Tomita M."/>
            <person name="Arakawa K."/>
        </authorList>
    </citation>
    <scope>NUCLEOTIDE SEQUENCE [LARGE SCALE GENOMIC DNA]</scope>
</reference>
<dbReference type="Gene3D" id="3.30.710.10">
    <property type="entry name" value="Potassium Channel Kv1.1, Chain A"/>
    <property type="match status" value="1"/>
</dbReference>
<dbReference type="Gene3D" id="1.25.40.420">
    <property type="match status" value="1"/>
</dbReference>
<accession>A0A4Y1ZST1</accession>
<dbReference type="PROSITE" id="PS50097">
    <property type="entry name" value="BTB"/>
    <property type="match status" value="1"/>
</dbReference>
<dbReference type="CDD" id="cd14733">
    <property type="entry name" value="BACK"/>
    <property type="match status" value="1"/>
</dbReference>
<sequence length="330" mass="38453">MASCMDANAIAWITTKLHRIRWKIENFSKVAFNTKLDGPDFYLTSTCMVGLAFKKNEHDIFVYVCNKSNTEIRIQRELFFFSCNEEILHEDKDAHIFTLEKGHYINIMDRVQNRETFDILSNDALIIDLSFTMIVEIIKELHQSQNVTDPGKKLLGDFNMMKENSVNSNVCLQIGKELIPAHWSVLSSQSLYFKKMFESGMKERLQNSVILTDLSLGTAKKLIQFLYTADFVQGDDIRELFHLYSAADKYEVLELRTSCIHRIMSKATADNVWQILLFANRHDDRDFEWQAMHFIKSHSDVVFQTDGFKKFQASKPFIANMFLFSFLKKN</sequence>
<dbReference type="SMART" id="SM00225">
    <property type="entry name" value="BTB"/>
    <property type="match status" value="1"/>
</dbReference>
<evidence type="ECO:0000313" key="2">
    <source>
        <dbReference type="EMBL" id="GBL65491.1"/>
    </source>
</evidence>
<dbReference type="PANTHER" id="PTHR24413">
    <property type="entry name" value="SPECKLE-TYPE POZ PROTEIN"/>
    <property type="match status" value="1"/>
</dbReference>
<name>A0A4Y1ZST1_ARAVE</name>
<dbReference type="InterPro" id="IPR011333">
    <property type="entry name" value="SKP1/BTB/POZ_sf"/>
</dbReference>
<dbReference type="AlphaFoldDB" id="A0A4Y1ZST1"/>
<organism evidence="2 3">
    <name type="scientific">Araneus ventricosus</name>
    <name type="common">Orbweaver spider</name>
    <name type="synonym">Epeira ventricosa</name>
    <dbReference type="NCBI Taxonomy" id="182803"/>
    <lineage>
        <taxon>Eukaryota</taxon>
        <taxon>Metazoa</taxon>
        <taxon>Ecdysozoa</taxon>
        <taxon>Arthropoda</taxon>
        <taxon>Chelicerata</taxon>
        <taxon>Arachnida</taxon>
        <taxon>Araneae</taxon>
        <taxon>Araneomorphae</taxon>
        <taxon>Entelegynae</taxon>
        <taxon>Araneoidea</taxon>
        <taxon>Araneidae</taxon>
        <taxon>Araneus</taxon>
    </lineage>
</organism>
<comment type="caution">
    <text evidence="2">The sequence shown here is derived from an EMBL/GenBank/DDBJ whole genome shotgun (WGS) entry which is preliminary data.</text>
</comment>
<gene>
    <name evidence="2" type="primary">Tdpoz5_24</name>
    <name evidence="2" type="ORF">AVEN_62101_1</name>
</gene>
<evidence type="ECO:0000313" key="3">
    <source>
        <dbReference type="Proteomes" id="UP000499080"/>
    </source>
</evidence>
<feature type="domain" description="BTB" evidence="1">
    <location>
        <begin position="168"/>
        <end position="235"/>
    </location>
</feature>
<evidence type="ECO:0000259" key="1">
    <source>
        <dbReference type="PROSITE" id="PS50097"/>
    </source>
</evidence>
<protein>
    <submittedName>
        <fullName evidence="2">TD and POZ domain-containing protein 5</fullName>
    </submittedName>
</protein>
<dbReference type="CDD" id="cd18186">
    <property type="entry name" value="BTB_POZ_ZBTB_KLHL-like"/>
    <property type="match status" value="1"/>
</dbReference>
<dbReference type="SUPFAM" id="SSF54695">
    <property type="entry name" value="POZ domain"/>
    <property type="match status" value="1"/>
</dbReference>